<evidence type="ECO:0000313" key="3">
    <source>
        <dbReference type="EMBL" id="NEW69255.1"/>
    </source>
</evidence>
<gene>
    <name evidence="3" type="ORF">G4H13_02260</name>
</gene>
<dbReference type="RefSeq" id="WP_164423099.1">
    <property type="nucleotide sequence ID" value="NZ_JAAIKT010000001.1"/>
</dbReference>
<organism evidence="3 4">
    <name type="scientific">Streptomyces rhizosphaericus</name>
    <dbReference type="NCBI Taxonomy" id="114699"/>
    <lineage>
        <taxon>Bacteria</taxon>
        <taxon>Bacillati</taxon>
        <taxon>Actinomycetota</taxon>
        <taxon>Actinomycetes</taxon>
        <taxon>Kitasatosporales</taxon>
        <taxon>Streptomycetaceae</taxon>
        <taxon>Streptomyces</taxon>
        <taxon>Streptomyces violaceusniger group</taxon>
    </lineage>
</organism>
<evidence type="ECO:0000256" key="2">
    <source>
        <dbReference type="SAM" id="Phobius"/>
    </source>
</evidence>
<dbReference type="Proteomes" id="UP000476310">
    <property type="component" value="Unassembled WGS sequence"/>
</dbReference>
<accession>A0A6G4A7I4</accession>
<protein>
    <submittedName>
        <fullName evidence="3">Uncharacterized protein</fullName>
    </submittedName>
</protein>
<evidence type="ECO:0000313" key="4">
    <source>
        <dbReference type="Proteomes" id="UP000476310"/>
    </source>
</evidence>
<keyword evidence="2" id="KW-0812">Transmembrane</keyword>
<dbReference type="EMBL" id="JAAIKT010000001">
    <property type="protein sequence ID" value="NEW69255.1"/>
    <property type="molecule type" value="Genomic_DNA"/>
</dbReference>
<evidence type="ECO:0000256" key="1">
    <source>
        <dbReference type="SAM" id="MobiDB-lite"/>
    </source>
</evidence>
<reference evidence="3" key="1">
    <citation type="submission" date="2020-02" db="EMBL/GenBank/DDBJ databases">
        <title>A new Streptomyces sp. for controlling soil-borne diseases.</title>
        <authorList>
            <person name="Li X."/>
            <person name="Tian Y."/>
            <person name="Gao K."/>
        </authorList>
    </citation>
    <scope>NUCLEOTIDE SEQUENCE [LARGE SCALE GENOMIC DNA]</scope>
    <source>
        <strain evidence="3">0250</strain>
    </source>
</reference>
<feature type="region of interest" description="Disordered" evidence="1">
    <location>
        <begin position="148"/>
        <end position="169"/>
    </location>
</feature>
<feature type="region of interest" description="Disordered" evidence="1">
    <location>
        <begin position="1"/>
        <end position="27"/>
    </location>
</feature>
<name>A0A6G4A7I4_9ACTN</name>
<keyword evidence="2" id="KW-1133">Transmembrane helix</keyword>
<proteinExistence type="predicted"/>
<sequence length="169" mass="17600">MPARDGAVGKWWSSARHRSGHSGVPGPTVDRILTTRIVATALLLSALLALITCRGDNTTTSSDEPDRRYEAIAPQVVLVTEELGSGDGTALCAELCVDGGGLNYPRLAPDGSSTTGSPTAHSLLARAHSRYTRTRLYPEVRKLAAPASGAGTGRVSRIVPNRTGDVAPG</sequence>
<dbReference type="AlphaFoldDB" id="A0A6G4A7I4"/>
<comment type="caution">
    <text evidence="3">The sequence shown here is derived from an EMBL/GenBank/DDBJ whole genome shotgun (WGS) entry which is preliminary data.</text>
</comment>
<keyword evidence="2" id="KW-0472">Membrane</keyword>
<keyword evidence="4" id="KW-1185">Reference proteome</keyword>
<feature type="transmembrane region" description="Helical" evidence="2">
    <location>
        <begin position="32"/>
        <end position="51"/>
    </location>
</feature>